<dbReference type="Proteomes" id="UP000548326">
    <property type="component" value="Unassembled WGS sequence"/>
</dbReference>
<evidence type="ECO:0000256" key="2">
    <source>
        <dbReference type="SAM" id="SignalP"/>
    </source>
</evidence>
<accession>A0A841JHH0</accession>
<organism evidence="3 4">
    <name type="scientific">Mucilaginibacter lappiensis</name>
    <dbReference type="NCBI Taxonomy" id="354630"/>
    <lineage>
        <taxon>Bacteria</taxon>
        <taxon>Pseudomonadati</taxon>
        <taxon>Bacteroidota</taxon>
        <taxon>Sphingobacteriia</taxon>
        <taxon>Sphingobacteriales</taxon>
        <taxon>Sphingobacteriaceae</taxon>
        <taxon>Mucilaginibacter</taxon>
    </lineage>
</organism>
<feature type="coiled-coil region" evidence="1">
    <location>
        <begin position="327"/>
        <end position="354"/>
    </location>
</feature>
<keyword evidence="1" id="KW-0175">Coiled coil</keyword>
<gene>
    <name evidence="3" type="ORF">HDF22_004091</name>
</gene>
<dbReference type="AlphaFoldDB" id="A0A841JHH0"/>
<reference evidence="3 4" key="1">
    <citation type="submission" date="2020-08" db="EMBL/GenBank/DDBJ databases">
        <title>Genomic Encyclopedia of Type Strains, Phase IV (KMG-V): Genome sequencing to study the core and pangenomes of soil and plant-associated prokaryotes.</title>
        <authorList>
            <person name="Whitman W."/>
        </authorList>
    </citation>
    <scope>NUCLEOTIDE SEQUENCE [LARGE SCALE GENOMIC DNA]</scope>
    <source>
        <strain evidence="3 4">MP601</strain>
    </source>
</reference>
<sequence>MKKLIFLLSLFLSFSSFVHAQWTTNGANTITSTTNSVGIGTTTPDEKLVVSGNVKAILDPNPNFISKNVVRIMTLGVSGITGAQNWTLRGVYQYGGGVLLNSAGGDLDIIKSLDGNTILGTKFDGTTLGSVGIGTTTPAAQLDVATNSFIGTLGGKFNTPLTLIKNGDVNGTDNPVLLIKHSGTGSNIFASAASDIGIINIQGFNTTVANKAINSNNNFYVFTNGTVGVNTNYIPSGYQLAVNGSAIATSVTVQLKSSWPDYVFKKNYQLPSLQDVKTYIDQNQHLPETPSAQEIAKDGLNLGEMNKLLMKKVEELTLYLIEENRAKKEQESINHKQQTQIDELIKQVSFLQKQK</sequence>
<feature type="chain" id="PRO_5032395340" evidence="2">
    <location>
        <begin position="21"/>
        <end position="355"/>
    </location>
</feature>
<proteinExistence type="predicted"/>
<feature type="signal peptide" evidence="2">
    <location>
        <begin position="1"/>
        <end position="20"/>
    </location>
</feature>
<dbReference type="EMBL" id="JACHCA010000012">
    <property type="protein sequence ID" value="MBB6129954.1"/>
    <property type="molecule type" value="Genomic_DNA"/>
</dbReference>
<evidence type="ECO:0000256" key="1">
    <source>
        <dbReference type="SAM" id="Coils"/>
    </source>
</evidence>
<protein>
    <submittedName>
        <fullName evidence="3">Uncharacterized protein</fullName>
    </submittedName>
</protein>
<evidence type="ECO:0000313" key="4">
    <source>
        <dbReference type="Proteomes" id="UP000548326"/>
    </source>
</evidence>
<comment type="caution">
    <text evidence="3">The sequence shown here is derived from an EMBL/GenBank/DDBJ whole genome shotgun (WGS) entry which is preliminary data.</text>
</comment>
<keyword evidence="2" id="KW-0732">Signal</keyword>
<evidence type="ECO:0000313" key="3">
    <source>
        <dbReference type="EMBL" id="MBB6129954.1"/>
    </source>
</evidence>
<name>A0A841JHH0_9SPHI</name>
<dbReference type="RefSeq" id="WP_183588884.1">
    <property type="nucleotide sequence ID" value="NZ_JACHCA010000012.1"/>
</dbReference>